<keyword evidence="1" id="KW-0472">Membrane</keyword>
<keyword evidence="3" id="KW-1185">Reference proteome</keyword>
<reference evidence="2 3" key="1">
    <citation type="submission" date="2015-06" db="EMBL/GenBank/DDBJ databases">
        <title>Marinobacter subterrani, a genetically tractable neutrophilic iron-oxidizing strain isolated from the Soudan Iron Mine.</title>
        <authorList>
            <person name="Bonis B.M."/>
            <person name="Gralnick J.A."/>
        </authorList>
    </citation>
    <scope>NUCLEOTIDE SEQUENCE [LARGE SCALE GENOMIC DNA]</scope>
    <source>
        <strain evidence="2 3">JG233</strain>
    </source>
</reference>
<sequence length="52" mass="5922">MPVSQWFGQSLLLLVFRVRRMLGLFAFFYAVLHVMAFLQFILGCLLGSLISA</sequence>
<dbReference type="Proteomes" id="UP000036102">
    <property type="component" value="Unassembled WGS sequence"/>
</dbReference>
<feature type="transmembrane region" description="Helical" evidence="1">
    <location>
        <begin position="21"/>
        <end position="50"/>
    </location>
</feature>
<name>A0A0J7J6Q7_9GAMM</name>
<evidence type="ECO:0000313" key="2">
    <source>
        <dbReference type="EMBL" id="KMQ73654.1"/>
    </source>
</evidence>
<evidence type="ECO:0000313" key="3">
    <source>
        <dbReference type="Proteomes" id="UP000036102"/>
    </source>
</evidence>
<gene>
    <name evidence="2" type="ORF">Msub_20867</name>
</gene>
<dbReference type="AlphaFoldDB" id="A0A0J7J6Q7"/>
<protein>
    <submittedName>
        <fullName evidence="2">Uncharacterized protein</fullName>
    </submittedName>
</protein>
<dbReference type="STRING" id="1658765.Msub_20867"/>
<dbReference type="EMBL" id="LFBU01000002">
    <property type="protein sequence ID" value="KMQ73654.1"/>
    <property type="molecule type" value="Genomic_DNA"/>
</dbReference>
<evidence type="ECO:0000256" key="1">
    <source>
        <dbReference type="SAM" id="Phobius"/>
    </source>
</evidence>
<accession>A0A0J7J6Q7</accession>
<keyword evidence="1" id="KW-0812">Transmembrane</keyword>
<keyword evidence="1" id="KW-1133">Transmembrane helix</keyword>
<dbReference type="PATRIC" id="fig|1658765.3.peg.4133"/>
<comment type="caution">
    <text evidence="2">The sequence shown here is derived from an EMBL/GenBank/DDBJ whole genome shotgun (WGS) entry which is preliminary data.</text>
</comment>
<proteinExistence type="predicted"/>
<organism evidence="2 3">
    <name type="scientific">Marinobacter subterrani</name>
    <dbReference type="NCBI Taxonomy" id="1658765"/>
    <lineage>
        <taxon>Bacteria</taxon>
        <taxon>Pseudomonadati</taxon>
        <taxon>Pseudomonadota</taxon>
        <taxon>Gammaproteobacteria</taxon>
        <taxon>Pseudomonadales</taxon>
        <taxon>Marinobacteraceae</taxon>
        <taxon>Marinobacter</taxon>
    </lineage>
</organism>